<dbReference type="GO" id="GO:0043328">
    <property type="term" value="P:protein transport to vacuole involved in ubiquitin-dependent protein catabolic process via the multivesicular body sorting pathway"/>
    <property type="evidence" value="ECO:0007669"/>
    <property type="project" value="UniProtKB-UniRule"/>
</dbReference>
<dbReference type="GO" id="GO:0043130">
    <property type="term" value="F:ubiquitin binding"/>
    <property type="evidence" value="ECO:0007669"/>
    <property type="project" value="UniProtKB-UniRule"/>
</dbReference>
<dbReference type="AlphaFoldDB" id="A0A9W8GZW0"/>
<evidence type="ECO:0000259" key="9">
    <source>
        <dbReference type="PROSITE" id="PS51495"/>
    </source>
</evidence>
<evidence type="ECO:0000256" key="6">
    <source>
        <dbReference type="ARBA" id="ARBA00022927"/>
    </source>
</evidence>
<evidence type="ECO:0000256" key="4">
    <source>
        <dbReference type="ARBA" id="ARBA00022771"/>
    </source>
</evidence>
<gene>
    <name evidence="10" type="primary">VPS36</name>
    <name evidence="10" type="ORF">GGI19_002322</name>
</gene>
<dbReference type="InterPro" id="IPR011993">
    <property type="entry name" value="PH-like_dom_sf"/>
</dbReference>
<evidence type="ECO:0000313" key="10">
    <source>
        <dbReference type="EMBL" id="KAJ2754528.1"/>
    </source>
</evidence>
<dbReference type="GO" id="GO:0008270">
    <property type="term" value="F:zinc ion binding"/>
    <property type="evidence" value="ECO:0007669"/>
    <property type="project" value="UniProtKB-KW"/>
</dbReference>
<comment type="function">
    <text evidence="7">Component of the ESCRT-II complex (endosomal sorting complex required for transport II), which is required for multivesicular body (MVB) formation and sorting of endosomal cargo proteins into MVBs.</text>
</comment>
<dbReference type="PANTHER" id="PTHR13128">
    <property type="entry name" value="VACUOLAR PROTEIN-SORTING-ASSOCIATED PROTEIN 36"/>
    <property type="match status" value="1"/>
</dbReference>
<feature type="region of interest" description="Disordered" evidence="8">
    <location>
        <begin position="101"/>
        <end position="123"/>
    </location>
</feature>
<dbReference type="PANTHER" id="PTHR13128:SF12">
    <property type="entry name" value="VACUOLAR PROTEIN-SORTING-ASSOCIATED PROTEIN 36"/>
    <property type="match status" value="1"/>
</dbReference>
<comment type="caution">
    <text evidence="10">The sequence shown here is derived from an EMBL/GenBank/DDBJ whole genome shotgun (WGS) entry which is preliminary data.</text>
</comment>
<dbReference type="InterPro" id="IPR021648">
    <property type="entry name" value="GLUE_dom"/>
</dbReference>
<keyword evidence="6 7" id="KW-0653">Protein transport</keyword>
<keyword evidence="7" id="KW-0967">Endosome</keyword>
<dbReference type="InterPro" id="IPR040608">
    <property type="entry name" value="Snf8/Vps36"/>
</dbReference>
<comment type="subunit">
    <text evidence="7">Component of the endosomal sorting complex required for transport II (ESCRT-II).</text>
</comment>
<keyword evidence="11" id="KW-1185">Reference proteome</keyword>
<dbReference type="OrthoDB" id="271448at2759"/>
<dbReference type="Proteomes" id="UP001140011">
    <property type="component" value="Unassembled WGS sequence"/>
</dbReference>
<dbReference type="PROSITE" id="PS51495">
    <property type="entry name" value="GLUE"/>
    <property type="match status" value="1"/>
</dbReference>
<keyword evidence="7" id="KW-0963">Cytoplasm</keyword>
<dbReference type="InterPro" id="IPR036388">
    <property type="entry name" value="WH-like_DNA-bd_sf"/>
</dbReference>
<evidence type="ECO:0000256" key="1">
    <source>
        <dbReference type="ARBA" id="ARBA00009697"/>
    </source>
</evidence>
<keyword evidence="2 7" id="KW-0813">Transport</keyword>
<dbReference type="InterPro" id="IPR037855">
    <property type="entry name" value="Vps36"/>
</dbReference>
<evidence type="ECO:0000256" key="8">
    <source>
        <dbReference type="SAM" id="MobiDB-lite"/>
    </source>
</evidence>
<accession>A0A9W8GZW0</accession>
<keyword evidence="3" id="KW-0479">Metal-binding</keyword>
<dbReference type="SUPFAM" id="SSF50729">
    <property type="entry name" value="PH domain-like"/>
    <property type="match status" value="1"/>
</dbReference>
<evidence type="ECO:0000256" key="2">
    <source>
        <dbReference type="ARBA" id="ARBA00022448"/>
    </source>
</evidence>
<dbReference type="Pfam" id="PF11605">
    <property type="entry name" value="Vps36_ESCRT-II"/>
    <property type="match status" value="1"/>
</dbReference>
<keyword evidence="4" id="KW-0863">Zinc-finger</keyword>
<dbReference type="SMART" id="SM00547">
    <property type="entry name" value="ZnF_RBZ"/>
    <property type="match status" value="2"/>
</dbReference>
<dbReference type="InterPro" id="IPR001876">
    <property type="entry name" value="Znf_RanBP2"/>
</dbReference>
<dbReference type="SUPFAM" id="SSF46785">
    <property type="entry name" value="Winged helix' DNA-binding domain"/>
    <property type="match status" value="2"/>
</dbReference>
<keyword evidence="10" id="KW-0378">Hydrolase</keyword>
<dbReference type="Gene3D" id="1.10.10.10">
    <property type="entry name" value="Winged helix-like DNA-binding domain superfamily/Winged helix DNA-binding domain"/>
    <property type="match status" value="2"/>
</dbReference>
<dbReference type="GO" id="GO:0016787">
    <property type="term" value="F:hydrolase activity"/>
    <property type="evidence" value="ECO:0007669"/>
    <property type="project" value="UniProtKB-KW"/>
</dbReference>
<evidence type="ECO:0000256" key="3">
    <source>
        <dbReference type="ARBA" id="ARBA00022723"/>
    </source>
</evidence>
<feature type="compositionally biased region" description="Low complexity" evidence="8">
    <location>
        <begin position="101"/>
        <end position="112"/>
    </location>
</feature>
<evidence type="ECO:0000256" key="5">
    <source>
        <dbReference type="ARBA" id="ARBA00022833"/>
    </source>
</evidence>
<dbReference type="EMBL" id="JANBUH010000110">
    <property type="protein sequence ID" value="KAJ2754528.1"/>
    <property type="molecule type" value="Genomic_DNA"/>
</dbReference>
<dbReference type="GO" id="GO:0000814">
    <property type="term" value="C:ESCRT II complex"/>
    <property type="evidence" value="ECO:0007669"/>
    <property type="project" value="UniProtKB-UniRule"/>
</dbReference>
<keyword evidence="5" id="KW-0862">Zinc</keyword>
<organism evidence="10 11">
    <name type="scientific">Coemansia pectinata</name>
    <dbReference type="NCBI Taxonomy" id="1052879"/>
    <lineage>
        <taxon>Eukaryota</taxon>
        <taxon>Fungi</taxon>
        <taxon>Fungi incertae sedis</taxon>
        <taxon>Zoopagomycota</taxon>
        <taxon>Kickxellomycotina</taxon>
        <taxon>Kickxellomycetes</taxon>
        <taxon>Kickxellales</taxon>
        <taxon>Kickxellaceae</taxon>
        <taxon>Coemansia</taxon>
    </lineage>
</organism>
<protein>
    <recommendedName>
        <fullName evidence="7">Vacuolar protein-sorting-associated protein 36</fullName>
    </recommendedName>
    <alternativeName>
        <fullName evidence="7">ESCRT-II complex subunit VPS36</fullName>
    </alternativeName>
</protein>
<sequence length="504" mass="54237">MEAVELAPTLRPVLESDEKIVCVQNKVGLYKGSERDEEHDSGTVYLTTHRIVYVDQERARERSVGVDLSQVQRCSLNSGFLYTSSKISLYLHSAAAMTSGSGRRRSSATAGRPQHGRSDSSSSVSEWKCTICGCVNKGGTKCTLCGVPRVGNSTIADAQCVEQLQRCGVCTFDNHESMAQCEMCGAELLVTTTTPEGSAVDARYQRLPLLGAEAVDAPPKGDSVVTIIKLSFRAGGASGFHASLKDALVGQAWATSPLVEATESSVAGDGRRAAGGGGISTILSAAHESERVRDATLQSAFADLDALTAKAKEIVDMAEHLATQLHGGKHAPEHAFRQYLLDLGIDSPVTRDSAGAVFHSELARELCDYLEHYVAQCGGSVALVDAYCLYNRAREFSPVFPSDFAQACRKFADLNLPLRLREYPSGLLVLEDAASADDALVLARVDSYIASFGPLTASDLAAIEDCPLALAEERLWLAERHARVCRDEAVEGVRFYENRFHPVQ</sequence>
<dbReference type="Pfam" id="PF04157">
    <property type="entry name" value="EAP30"/>
    <property type="match status" value="1"/>
</dbReference>
<feature type="domain" description="GLUE N-terminal" evidence="9">
    <location>
        <begin position="4"/>
        <end position="260"/>
    </location>
</feature>
<dbReference type="GO" id="GO:0032266">
    <property type="term" value="F:phosphatidylinositol-3-phosphate binding"/>
    <property type="evidence" value="ECO:0007669"/>
    <property type="project" value="UniProtKB-UniRule"/>
</dbReference>
<name>A0A9W8GZW0_9FUNG</name>
<dbReference type="InterPro" id="IPR036443">
    <property type="entry name" value="Znf_RanBP2_sf"/>
</dbReference>
<dbReference type="SUPFAM" id="SSF90209">
    <property type="entry name" value="Ran binding protein zinc finger-like"/>
    <property type="match status" value="1"/>
</dbReference>
<evidence type="ECO:0000313" key="11">
    <source>
        <dbReference type="Proteomes" id="UP001140011"/>
    </source>
</evidence>
<comment type="similarity">
    <text evidence="1 7">Belongs to the VPS36 family.</text>
</comment>
<proteinExistence type="inferred from homology"/>
<comment type="subcellular location">
    <subcellularLocation>
        <location evidence="7">Cytoplasm</location>
    </subcellularLocation>
    <subcellularLocation>
        <location evidence="7">Endosome</location>
    </subcellularLocation>
</comment>
<reference evidence="10" key="1">
    <citation type="submission" date="2022-07" db="EMBL/GenBank/DDBJ databases">
        <title>Phylogenomic reconstructions and comparative analyses of Kickxellomycotina fungi.</title>
        <authorList>
            <person name="Reynolds N.K."/>
            <person name="Stajich J.E."/>
            <person name="Barry K."/>
            <person name="Grigoriev I.V."/>
            <person name="Crous P."/>
            <person name="Smith M.E."/>
        </authorList>
    </citation>
    <scope>NUCLEOTIDE SEQUENCE</scope>
    <source>
        <strain evidence="10">BCRC 34297</strain>
    </source>
</reference>
<dbReference type="InterPro" id="IPR036390">
    <property type="entry name" value="WH_DNA-bd_sf"/>
</dbReference>
<dbReference type="Gene3D" id="2.30.29.30">
    <property type="entry name" value="Pleckstrin-homology domain (PH domain)/Phosphotyrosine-binding domain (PTB)"/>
    <property type="match status" value="1"/>
</dbReference>
<evidence type="ECO:0000256" key="7">
    <source>
        <dbReference type="RuleBase" id="RU367095"/>
    </source>
</evidence>
<dbReference type="Gene3D" id="6.10.140.260">
    <property type="match status" value="1"/>
</dbReference>
<dbReference type="GO" id="GO:0031902">
    <property type="term" value="C:late endosome membrane"/>
    <property type="evidence" value="ECO:0007669"/>
    <property type="project" value="UniProtKB-UniRule"/>
</dbReference>